<keyword evidence="6" id="KW-0539">Nucleus</keyword>
<dbReference type="GO" id="GO:0005634">
    <property type="term" value="C:nucleus"/>
    <property type="evidence" value="ECO:0007669"/>
    <property type="project" value="UniProtKB-SubCell"/>
</dbReference>
<keyword evidence="4 7" id="KW-0863">Zinc-finger</keyword>
<keyword evidence="10" id="KW-1185">Reference proteome</keyword>
<accession>A0A9P4NLN2</accession>
<dbReference type="InterPro" id="IPR051059">
    <property type="entry name" value="VerF-like"/>
</dbReference>
<evidence type="ECO:0000256" key="5">
    <source>
        <dbReference type="ARBA" id="ARBA00022833"/>
    </source>
</evidence>
<evidence type="ECO:0000256" key="3">
    <source>
        <dbReference type="ARBA" id="ARBA00022737"/>
    </source>
</evidence>
<dbReference type="InterPro" id="IPR036236">
    <property type="entry name" value="Znf_C2H2_sf"/>
</dbReference>
<evidence type="ECO:0000256" key="4">
    <source>
        <dbReference type="ARBA" id="ARBA00022771"/>
    </source>
</evidence>
<feature type="domain" description="C2H2-type" evidence="8">
    <location>
        <begin position="30"/>
        <end position="57"/>
    </location>
</feature>
<dbReference type="GO" id="GO:0000785">
    <property type="term" value="C:chromatin"/>
    <property type="evidence" value="ECO:0007669"/>
    <property type="project" value="TreeGrafter"/>
</dbReference>
<dbReference type="GO" id="GO:0008270">
    <property type="term" value="F:zinc ion binding"/>
    <property type="evidence" value="ECO:0007669"/>
    <property type="project" value="UniProtKB-KW"/>
</dbReference>
<evidence type="ECO:0000313" key="10">
    <source>
        <dbReference type="Proteomes" id="UP000800235"/>
    </source>
</evidence>
<evidence type="ECO:0000256" key="7">
    <source>
        <dbReference type="PROSITE-ProRule" id="PRU00042"/>
    </source>
</evidence>
<comment type="caution">
    <text evidence="9">The sequence shown here is derived from an EMBL/GenBank/DDBJ whole genome shotgun (WGS) entry which is preliminary data.</text>
</comment>
<reference evidence="9" key="1">
    <citation type="journal article" date="2020" name="Stud. Mycol.">
        <title>101 Dothideomycetes genomes: a test case for predicting lifestyles and emergence of pathogens.</title>
        <authorList>
            <person name="Haridas S."/>
            <person name="Albert R."/>
            <person name="Binder M."/>
            <person name="Bloem J."/>
            <person name="Labutti K."/>
            <person name="Salamov A."/>
            <person name="Andreopoulos B."/>
            <person name="Baker S."/>
            <person name="Barry K."/>
            <person name="Bills G."/>
            <person name="Bluhm B."/>
            <person name="Cannon C."/>
            <person name="Castanera R."/>
            <person name="Culley D."/>
            <person name="Daum C."/>
            <person name="Ezra D."/>
            <person name="Gonzalez J."/>
            <person name="Henrissat B."/>
            <person name="Kuo A."/>
            <person name="Liang C."/>
            <person name="Lipzen A."/>
            <person name="Lutzoni F."/>
            <person name="Magnuson J."/>
            <person name="Mondo S."/>
            <person name="Nolan M."/>
            <person name="Ohm R."/>
            <person name="Pangilinan J."/>
            <person name="Park H.-J."/>
            <person name="Ramirez L."/>
            <person name="Alfaro M."/>
            <person name="Sun H."/>
            <person name="Tritt A."/>
            <person name="Yoshinaga Y."/>
            <person name="Zwiers L.-H."/>
            <person name="Turgeon B."/>
            <person name="Goodwin S."/>
            <person name="Spatafora J."/>
            <person name="Crous P."/>
            <person name="Grigoriev I."/>
        </authorList>
    </citation>
    <scope>NUCLEOTIDE SEQUENCE</scope>
    <source>
        <strain evidence="9">CBS 130266</strain>
    </source>
</reference>
<feature type="non-terminal residue" evidence="9">
    <location>
        <position position="88"/>
    </location>
</feature>
<dbReference type="InterPro" id="IPR013087">
    <property type="entry name" value="Znf_C2H2_type"/>
</dbReference>
<dbReference type="SMART" id="SM00355">
    <property type="entry name" value="ZnF_C2H2"/>
    <property type="match status" value="2"/>
</dbReference>
<dbReference type="PANTHER" id="PTHR40626">
    <property type="entry name" value="MIP31509P"/>
    <property type="match status" value="1"/>
</dbReference>
<dbReference type="PANTHER" id="PTHR40626:SF11">
    <property type="entry name" value="ZINC FINGER PROTEIN YPR022C"/>
    <property type="match status" value="1"/>
</dbReference>
<evidence type="ECO:0000256" key="2">
    <source>
        <dbReference type="ARBA" id="ARBA00022723"/>
    </source>
</evidence>
<keyword evidence="3" id="KW-0677">Repeat</keyword>
<dbReference type="FunFam" id="3.30.160.60:FF:001649">
    <property type="entry name" value="C2H2 transcription factor Swi5"/>
    <property type="match status" value="1"/>
</dbReference>
<feature type="non-terminal residue" evidence="9">
    <location>
        <position position="1"/>
    </location>
</feature>
<evidence type="ECO:0000259" key="8">
    <source>
        <dbReference type="PROSITE" id="PS50157"/>
    </source>
</evidence>
<dbReference type="SUPFAM" id="SSF57667">
    <property type="entry name" value="beta-beta-alpha zinc fingers"/>
    <property type="match status" value="1"/>
</dbReference>
<protein>
    <recommendedName>
        <fullName evidence="8">C2H2-type domain-containing protein</fullName>
    </recommendedName>
</protein>
<dbReference type="AlphaFoldDB" id="A0A9P4NLN2"/>
<dbReference type="Proteomes" id="UP000800235">
    <property type="component" value="Unassembled WGS sequence"/>
</dbReference>
<dbReference type="Gene3D" id="3.30.160.60">
    <property type="entry name" value="Classic Zinc Finger"/>
    <property type="match status" value="3"/>
</dbReference>
<comment type="subcellular location">
    <subcellularLocation>
        <location evidence="1">Nucleus</location>
    </subcellularLocation>
</comment>
<dbReference type="EMBL" id="MU007066">
    <property type="protein sequence ID" value="KAF2426197.1"/>
    <property type="molecule type" value="Genomic_DNA"/>
</dbReference>
<dbReference type="PROSITE" id="PS00028">
    <property type="entry name" value="ZINC_FINGER_C2H2_1"/>
    <property type="match status" value="1"/>
</dbReference>
<dbReference type="PROSITE" id="PS50157">
    <property type="entry name" value="ZINC_FINGER_C2H2_2"/>
    <property type="match status" value="1"/>
</dbReference>
<keyword evidence="5" id="KW-0862">Zinc</keyword>
<dbReference type="GO" id="GO:0000981">
    <property type="term" value="F:DNA-binding transcription factor activity, RNA polymerase II-specific"/>
    <property type="evidence" value="ECO:0007669"/>
    <property type="project" value="InterPro"/>
</dbReference>
<gene>
    <name evidence="9" type="ORF">EJ08DRAFT_569892</name>
</gene>
<sequence>CLFEGCGKRGFQRRENVRSHVQTHLGDRPFKCNHCGKTFVRPHDLKRHAKIHSGVKPYQCPCGQEFVRQDALTRHRQRGSCCGAFPDA</sequence>
<organism evidence="9 10">
    <name type="scientific">Tothia fuscella</name>
    <dbReference type="NCBI Taxonomy" id="1048955"/>
    <lineage>
        <taxon>Eukaryota</taxon>
        <taxon>Fungi</taxon>
        <taxon>Dikarya</taxon>
        <taxon>Ascomycota</taxon>
        <taxon>Pezizomycotina</taxon>
        <taxon>Dothideomycetes</taxon>
        <taxon>Pleosporomycetidae</taxon>
        <taxon>Venturiales</taxon>
        <taxon>Cylindrosympodiaceae</taxon>
        <taxon>Tothia</taxon>
    </lineage>
</organism>
<evidence type="ECO:0000256" key="6">
    <source>
        <dbReference type="ARBA" id="ARBA00023242"/>
    </source>
</evidence>
<name>A0A9P4NLN2_9PEZI</name>
<dbReference type="Pfam" id="PF00096">
    <property type="entry name" value="zf-C2H2"/>
    <property type="match status" value="1"/>
</dbReference>
<evidence type="ECO:0000256" key="1">
    <source>
        <dbReference type="ARBA" id="ARBA00004123"/>
    </source>
</evidence>
<proteinExistence type="predicted"/>
<dbReference type="GO" id="GO:0000978">
    <property type="term" value="F:RNA polymerase II cis-regulatory region sequence-specific DNA binding"/>
    <property type="evidence" value="ECO:0007669"/>
    <property type="project" value="InterPro"/>
</dbReference>
<evidence type="ECO:0000313" key="9">
    <source>
        <dbReference type="EMBL" id="KAF2426197.1"/>
    </source>
</evidence>
<dbReference type="OrthoDB" id="8117402at2759"/>
<keyword evidence="2" id="KW-0479">Metal-binding</keyword>